<dbReference type="Pfam" id="PF09361">
    <property type="entry name" value="Phasin_2"/>
    <property type="match status" value="1"/>
</dbReference>
<name>A0A5B8I7S2_9RHOB</name>
<protein>
    <recommendedName>
        <fullName evidence="1">Phasin domain-containing protein</fullName>
    </recommendedName>
</protein>
<reference evidence="2 3" key="1">
    <citation type="submission" date="2019-07" db="EMBL/GenBank/DDBJ databases">
        <title>Litoreibacter alkalisoli sp. nov., isolated from saline-alkaline soil.</title>
        <authorList>
            <person name="Wang S."/>
            <person name="Xu L."/>
            <person name="Xing Y.-T."/>
            <person name="Sun J.-Q."/>
        </authorList>
    </citation>
    <scope>NUCLEOTIDE SEQUENCE [LARGE SCALE GENOMIC DNA]</scope>
    <source>
        <strain evidence="2 3">LN3S51</strain>
    </source>
</reference>
<dbReference type="Proteomes" id="UP000318483">
    <property type="component" value="Chromosome"/>
</dbReference>
<keyword evidence="3" id="KW-1185">Reference proteome</keyword>
<sequence>MATNPFDYSAMMKMFDPDEVSKMFNPSRMFEMFEPQKSAAFDMSSVMDSNRKNFDTMIEANKAAANAYKDLLEKQMDIFGQLTAAAREQAEWIEKNAGPAAMTEKTEAYGEAVEKALGLMRKLADAARDANEEAYASIRSQINEAVEGMKAHKG</sequence>
<evidence type="ECO:0000259" key="1">
    <source>
        <dbReference type="Pfam" id="PF09361"/>
    </source>
</evidence>
<feature type="domain" description="Phasin" evidence="1">
    <location>
        <begin position="46"/>
        <end position="142"/>
    </location>
</feature>
<dbReference type="EMBL" id="CP042261">
    <property type="protein sequence ID" value="QDY69659.1"/>
    <property type="molecule type" value="Genomic_DNA"/>
</dbReference>
<dbReference type="KEGG" id="lit:FPZ52_08510"/>
<accession>A0A5B8I7S2</accession>
<evidence type="ECO:0000313" key="3">
    <source>
        <dbReference type="Proteomes" id="UP000318483"/>
    </source>
</evidence>
<proteinExistence type="predicted"/>
<dbReference type="RefSeq" id="WP_146365036.1">
    <property type="nucleotide sequence ID" value="NZ_CP042261.1"/>
</dbReference>
<gene>
    <name evidence="2" type="ORF">FPZ52_08510</name>
</gene>
<dbReference type="InterPro" id="IPR018968">
    <property type="entry name" value="Phasin"/>
</dbReference>
<organism evidence="2 3">
    <name type="scientific">Qingshengfaniella alkalisoli</name>
    <dbReference type="NCBI Taxonomy" id="2599296"/>
    <lineage>
        <taxon>Bacteria</taxon>
        <taxon>Pseudomonadati</taxon>
        <taxon>Pseudomonadota</taxon>
        <taxon>Alphaproteobacteria</taxon>
        <taxon>Rhodobacterales</taxon>
        <taxon>Paracoccaceae</taxon>
        <taxon>Qingshengfaniella</taxon>
    </lineage>
</organism>
<dbReference type="OrthoDB" id="7768818at2"/>
<evidence type="ECO:0000313" key="2">
    <source>
        <dbReference type="EMBL" id="QDY69659.1"/>
    </source>
</evidence>
<dbReference type="AlphaFoldDB" id="A0A5B8I7S2"/>